<gene>
    <name evidence="1" type="ORF">HPB50_023269</name>
</gene>
<proteinExistence type="predicted"/>
<reference evidence="1" key="1">
    <citation type="submission" date="2020-05" db="EMBL/GenBank/DDBJ databases">
        <title>Large-scale comparative analyses of tick genomes elucidate their genetic diversity and vector capacities.</title>
        <authorList>
            <person name="Jia N."/>
            <person name="Wang J."/>
            <person name="Shi W."/>
            <person name="Du L."/>
            <person name="Sun Y."/>
            <person name="Zhan W."/>
            <person name="Jiang J."/>
            <person name="Wang Q."/>
            <person name="Zhang B."/>
            <person name="Ji P."/>
            <person name="Sakyi L.B."/>
            <person name="Cui X."/>
            <person name="Yuan T."/>
            <person name="Jiang B."/>
            <person name="Yang W."/>
            <person name="Lam T.T.-Y."/>
            <person name="Chang Q."/>
            <person name="Ding S."/>
            <person name="Wang X."/>
            <person name="Zhu J."/>
            <person name="Ruan X."/>
            <person name="Zhao L."/>
            <person name="Wei J."/>
            <person name="Que T."/>
            <person name="Du C."/>
            <person name="Cheng J."/>
            <person name="Dai P."/>
            <person name="Han X."/>
            <person name="Huang E."/>
            <person name="Gao Y."/>
            <person name="Liu J."/>
            <person name="Shao H."/>
            <person name="Ye R."/>
            <person name="Li L."/>
            <person name="Wei W."/>
            <person name="Wang X."/>
            <person name="Wang C."/>
            <person name="Yang T."/>
            <person name="Huo Q."/>
            <person name="Li W."/>
            <person name="Guo W."/>
            <person name="Chen H."/>
            <person name="Zhou L."/>
            <person name="Ni X."/>
            <person name="Tian J."/>
            <person name="Zhou Y."/>
            <person name="Sheng Y."/>
            <person name="Liu T."/>
            <person name="Pan Y."/>
            <person name="Xia L."/>
            <person name="Li J."/>
            <person name="Zhao F."/>
            <person name="Cao W."/>
        </authorList>
    </citation>
    <scope>NUCLEOTIDE SEQUENCE</scope>
    <source>
        <strain evidence="1">Hyas-2018</strain>
    </source>
</reference>
<comment type="caution">
    <text evidence="1">The sequence shown here is derived from an EMBL/GenBank/DDBJ whole genome shotgun (WGS) entry which is preliminary data.</text>
</comment>
<organism evidence="1 2">
    <name type="scientific">Hyalomma asiaticum</name>
    <name type="common">Tick</name>
    <dbReference type="NCBI Taxonomy" id="266040"/>
    <lineage>
        <taxon>Eukaryota</taxon>
        <taxon>Metazoa</taxon>
        <taxon>Ecdysozoa</taxon>
        <taxon>Arthropoda</taxon>
        <taxon>Chelicerata</taxon>
        <taxon>Arachnida</taxon>
        <taxon>Acari</taxon>
        <taxon>Parasitiformes</taxon>
        <taxon>Ixodida</taxon>
        <taxon>Ixodoidea</taxon>
        <taxon>Ixodidae</taxon>
        <taxon>Hyalomminae</taxon>
        <taxon>Hyalomma</taxon>
    </lineage>
</organism>
<name>A0ACB7S2U1_HYAAI</name>
<sequence length="97" mass="10237">MAENRPSSAEEPADRGPPSPGAASHTDGSVFSDEGDKAIIAVDDPYNIPPVPDNVRVPPSPLAVSTVLGTVEQPANVARERVDPTYAPFRRATECQN</sequence>
<keyword evidence="2" id="KW-1185">Reference proteome</keyword>
<dbReference type="Proteomes" id="UP000821845">
    <property type="component" value="Chromosome 6"/>
</dbReference>
<accession>A0ACB7S2U1</accession>
<evidence type="ECO:0000313" key="1">
    <source>
        <dbReference type="EMBL" id="KAH6929078.1"/>
    </source>
</evidence>
<protein>
    <submittedName>
        <fullName evidence="1">Uncharacterized protein</fullName>
    </submittedName>
</protein>
<dbReference type="EMBL" id="CM023486">
    <property type="protein sequence ID" value="KAH6929078.1"/>
    <property type="molecule type" value="Genomic_DNA"/>
</dbReference>
<evidence type="ECO:0000313" key="2">
    <source>
        <dbReference type="Proteomes" id="UP000821845"/>
    </source>
</evidence>